<feature type="compositionally biased region" description="Basic and acidic residues" evidence="2">
    <location>
        <begin position="1"/>
        <end position="10"/>
    </location>
</feature>
<dbReference type="OrthoDB" id="1915848at2759"/>
<dbReference type="EMBL" id="BMAC01000020">
    <property type="protein sequence ID" value="GFP80535.1"/>
    <property type="molecule type" value="Genomic_DNA"/>
</dbReference>
<comment type="caution">
    <text evidence="5">The sequence shown here is derived from an EMBL/GenBank/DDBJ whole genome shotgun (WGS) entry which is preliminary data.</text>
</comment>
<name>A0A830B8X1_9LAMI</name>
<gene>
    <name evidence="5" type="ORF">PHJA_000196900</name>
</gene>
<proteinExistence type="predicted"/>
<evidence type="ECO:0000259" key="4">
    <source>
        <dbReference type="Pfam" id="PF24994"/>
    </source>
</evidence>
<evidence type="ECO:0000259" key="3">
    <source>
        <dbReference type="Pfam" id="PF04859"/>
    </source>
</evidence>
<feature type="region of interest" description="Disordered" evidence="2">
    <location>
        <begin position="1"/>
        <end position="28"/>
    </location>
</feature>
<reference evidence="5" key="1">
    <citation type="submission" date="2020-07" db="EMBL/GenBank/DDBJ databases">
        <title>Ethylene signaling mediates host invasion by parasitic plants.</title>
        <authorList>
            <person name="Yoshida S."/>
        </authorList>
    </citation>
    <scope>NUCLEOTIDE SEQUENCE</scope>
    <source>
        <strain evidence="5">Okayama</strain>
    </source>
</reference>
<sequence length="441" mass="51022">MGFKSDKQEMEYAANSKPLKPPSNVPDMVTKSTKVSKFRSIGVFNTSKNPDDDHTYRIISGYNPPSIKDETEIHPKPDGSQSNGNAVCRHTEILKLLDLLSSMKLAYIKLQEAHIPYNPVKIRAADEQIISLLDSLRKIKKAYKEKLLKESNSVLLTEIQVRERVLEKLKSLARNKDKEIARLRRARNELETRNKKLADEVREWERESFTGLHCSSFENAVKAVGKAIHDFSKPLISLMKLSDWDLDRAASAVQESVVYAKRSHKKYVFEAYIARRMLHGFLSERGFLENVMNLDDDPIVTLMRDPHSSFAEFCRSKYLLVVHPKMEESFFGNLDHRDLVANGIHPNTQFYRAFVRMARWVWYLMGFAGFIEAKVEMFGVKQGSEFSDVYMEVVDEYKDGMDKERERYKVEFMVLPGFKLEETVIRSRVYVSKRVLCNGTH</sequence>
<dbReference type="Pfam" id="PF04859">
    <property type="entry name" value="DUF641"/>
    <property type="match status" value="1"/>
</dbReference>
<evidence type="ECO:0000256" key="1">
    <source>
        <dbReference type="SAM" id="Coils"/>
    </source>
</evidence>
<evidence type="ECO:0000256" key="2">
    <source>
        <dbReference type="SAM" id="MobiDB-lite"/>
    </source>
</evidence>
<keyword evidence="1" id="KW-0175">Coiled coil</keyword>
<dbReference type="InterPro" id="IPR056813">
    <property type="entry name" value="GIL1_IRKI_C"/>
</dbReference>
<keyword evidence="6" id="KW-1185">Reference proteome</keyword>
<dbReference type="GO" id="GO:0009959">
    <property type="term" value="P:negative gravitropism"/>
    <property type="evidence" value="ECO:0007669"/>
    <property type="project" value="InterPro"/>
</dbReference>
<dbReference type="InterPro" id="IPR040225">
    <property type="entry name" value="GIL1-like"/>
</dbReference>
<dbReference type="AlphaFoldDB" id="A0A830B8X1"/>
<accession>A0A830B8X1</accession>
<protein>
    <recommendedName>
        <fullName evidence="7">DUF641 domain-containing protein</fullName>
    </recommendedName>
</protein>
<evidence type="ECO:0008006" key="7">
    <source>
        <dbReference type="Google" id="ProtNLM"/>
    </source>
</evidence>
<dbReference type="Pfam" id="PF24994">
    <property type="entry name" value="GIL1_IRKI_C"/>
    <property type="match status" value="1"/>
</dbReference>
<organism evidence="5 6">
    <name type="scientific">Phtheirospermum japonicum</name>
    <dbReference type="NCBI Taxonomy" id="374723"/>
    <lineage>
        <taxon>Eukaryota</taxon>
        <taxon>Viridiplantae</taxon>
        <taxon>Streptophyta</taxon>
        <taxon>Embryophyta</taxon>
        <taxon>Tracheophyta</taxon>
        <taxon>Spermatophyta</taxon>
        <taxon>Magnoliopsida</taxon>
        <taxon>eudicotyledons</taxon>
        <taxon>Gunneridae</taxon>
        <taxon>Pentapetalae</taxon>
        <taxon>asterids</taxon>
        <taxon>lamiids</taxon>
        <taxon>Lamiales</taxon>
        <taxon>Orobanchaceae</taxon>
        <taxon>Orobanchaceae incertae sedis</taxon>
        <taxon>Phtheirospermum</taxon>
    </lineage>
</organism>
<dbReference type="PANTHER" id="PTHR31161">
    <property type="entry name" value="PROTEIN GRAVITROPIC IN THE LIGHT 1"/>
    <property type="match status" value="1"/>
</dbReference>
<dbReference type="GO" id="GO:0009639">
    <property type="term" value="P:response to red or far red light"/>
    <property type="evidence" value="ECO:0007669"/>
    <property type="project" value="InterPro"/>
</dbReference>
<dbReference type="Proteomes" id="UP000653305">
    <property type="component" value="Unassembled WGS sequence"/>
</dbReference>
<feature type="domain" description="DUF641" evidence="3">
    <location>
        <begin position="90"/>
        <end position="197"/>
    </location>
</feature>
<feature type="domain" description="GIL1/IRKI C-terminal" evidence="4">
    <location>
        <begin position="377"/>
        <end position="430"/>
    </location>
</feature>
<feature type="coiled-coil region" evidence="1">
    <location>
        <begin position="166"/>
        <end position="207"/>
    </location>
</feature>
<evidence type="ECO:0000313" key="6">
    <source>
        <dbReference type="Proteomes" id="UP000653305"/>
    </source>
</evidence>
<dbReference type="InterPro" id="IPR006943">
    <property type="entry name" value="DUF641_pln"/>
</dbReference>
<feature type="region of interest" description="Disordered" evidence="2">
    <location>
        <begin position="63"/>
        <end position="85"/>
    </location>
</feature>
<evidence type="ECO:0000313" key="5">
    <source>
        <dbReference type="EMBL" id="GFP80535.1"/>
    </source>
</evidence>
<feature type="compositionally biased region" description="Basic and acidic residues" evidence="2">
    <location>
        <begin position="67"/>
        <end position="77"/>
    </location>
</feature>